<dbReference type="Pfam" id="PF00275">
    <property type="entry name" value="EPSP_synthase"/>
    <property type="match status" value="1"/>
</dbReference>
<keyword evidence="4 12" id="KW-0132">Cell division</keyword>
<evidence type="ECO:0000256" key="1">
    <source>
        <dbReference type="ARBA" id="ARBA00004496"/>
    </source>
</evidence>
<keyword evidence="6 12" id="KW-0133">Cell shape</keyword>
<evidence type="ECO:0000259" key="13">
    <source>
        <dbReference type="Pfam" id="PF00275"/>
    </source>
</evidence>
<feature type="binding site" evidence="12">
    <location>
        <begin position="22"/>
        <end position="23"/>
    </location>
    <ligand>
        <name>phosphoenolpyruvate</name>
        <dbReference type="ChEBI" id="CHEBI:58702"/>
    </ligand>
</feature>
<feature type="domain" description="Enolpyruvate transferase" evidence="13">
    <location>
        <begin position="7"/>
        <end position="403"/>
    </location>
</feature>
<dbReference type="InterPro" id="IPR005750">
    <property type="entry name" value="UDP_GlcNAc_COvinyl_MurA"/>
</dbReference>
<feature type="binding site" evidence="12">
    <location>
        <position position="326"/>
    </location>
    <ligand>
        <name>UDP-N-acetyl-alpha-D-glucosamine</name>
        <dbReference type="ChEBI" id="CHEBI:57705"/>
    </ligand>
</feature>
<dbReference type="Gene3D" id="3.65.10.10">
    <property type="entry name" value="Enolpyruvate transferase domain"/>
    <property type="match status" value="2"/>
</dbReference>
<comment type="subcellular location">
    <subcellularLocation>
        <location evidence="1 12">Cytoplasm</location>
    </subcellularLocation>
</comment>
<evidence type="ECO:0000256" key="9">
    <source>
        <dbReference type="ARBA" id="ARBA00023316"/>
    </source>
</evidence>
<keyword evidence="5 12" id="KW-0808">Transferase</keyword>
<dbReference type="GO" id="GO:0008360">
    <property type="term" value="P:regulation of cell shape"/>
    <property type="evidence" value="ECO:0007669"/>
    <property type="project" value="UniProtKB-KW"/>
</dbReference>
<dbReference type="InterPro" id="IPR013792">
    <property type="entry name" value="RNA3'P_cycl/enolpyr_Trfase_a/b"/>
</dbReference>
<dbReference type="PANTHER" id="PTHR43783">
    <property type="entry name" value="UDP-N-ACETYLGLUCOSAMINE 1-CARBOXYVINYLTRANSFERASE"/>
    <property type="match status" value="1"/>
</dbReference>
<gene>
    <name evidence="12" type="primary">murA</name>
    <name evidence="14" type="ordered locus">Dtox_1058</name>
</gene>
<dbReference type="GO" id="GO:0008760">
    <property type="term" value="F:UDP-N-acetylglucosamine 1-carboxyvinyltransferase activity"/>
    <property type="evidence" value="ECO:0007669"/>
    <property type="project" value="UniProtKB-UniRule"/>
</dbReference>
<comment type="function">
    <text evidence="12">Cell wall formation. Adds enolpyruvyl to UDP-N-acetylglucosamine.</text>
</comment>
<feature type="binding site" evidence="12">
    <location>
        <position position="92"/>
    </location>
    <ligand>
        <name>UDP-N-acetyl-alpha-D-glucosamine</name>
        <dbReference type="ChEBI" id="CHEBI:57705"/>
    </ligand>
</feature>
<dbReference type="CDD" id="cd01555">
    <property type="entry name" value="UdpNAET"/>
    <property type="match status" value="1"/>
</dbReference>
<proteinExistence type="inferred from homology"/>
<dbReference type="HOGENOM" id="CLU_027387_0_0_9"/>
<evidence type="ECO:0000313" key="15">
    <source>
        <dbReference type="Proteomes" id="UP000002217"/>
    </source>
</evidence>
<evidence type="ECO:0000256" key="5">
    <source>
        <dbReference type="ARBA" id="ARBA00022679"/>
    </source>
</evidence>
<dbReference type="eggNOG" id="COG0766">
    <property type="taxonomic scope" value="Bacteria"/>
</dbReference>
<keyword evidence="7 12" id="KW-0573">Peptidoglycan synthesis</keyword>
<comment type="pathway">
    <text evidence="2 12">Cell wall biogenesis; peptidoglycan biosynthesis.</text>
</comment>
<feature type="binding site" evidence="12">
    <location>
        <begin position="121"/>
        <end position="125"/>
    </location>
    <ligand>
        <name>UDP-N-acetyl-alpha-D-glucosamine</name>
        <dbReference type="ChEBI" id="CHEBI:57705"/>
    </ligand>
</feature>
<evidence type="ECO:0000256" key="7">
    <source>
        <dbReference type="ARBA" id="ARBA00022984"/>
    </source>
</evidence>
<dbReference type="NCBIfam" id="NF006873">
    <property type="entry name" value="PRK09369.1"/>
    <property type="match status" value="1"/>
</dbReference>
<evidence type="ECO:0000256" key="12">
    <source>
        <dbReference type="HAMAP-Rule" id="MF_00111"/>
    </source>
</evidence>
<keyword evidence="9 12" id="KW-0961">Cell wall biogenesis/degradation</keyword>
<evidence type="ECO:0000256" key="4">
    <source>
        <dbReference type="ARBA" id="ARBA00022618"/>
    </source>
</evidence>
<sequence>MAKYKISGGRRLEGTVQVSGSKNASLPILAACLLNGEVNTVYGIPRLRDIMVMQELLRYLGGNVAWEGNVMTIDSKNIKSKKISEILMRRMRASNLVLGPLLSRFGRVEMAYPGGCQIGTRPMDLHIKGIQALGAVTTEKHGYIIAEADELVGAEIHLDVPSVGATENIMMAAVFAKGQTVIRNAAREPEIVDLQKFLNSIGADVRGAGSDTIKIRGVKLLKAGQHKVIPDRIEAGTHMVAAAVTRGDITIENIIPDHMEPVTAKLKEAGIPVYVREDSIRVCCDRRPVPVDIKTMPYPGFPTDMQPQLMVLMCIASGTGIVTETVFENRYKHVAELRRMGADIRVEGQTAIVKGVKCLSGACVEATDLRAGAALVLAALAADNGSVIEKVMHIERGYESLESKYSSLGANIVRVHD</sequence>
<dbReference type="NCBIfam" id="TIGR01072">
    <property type="entry name" value="murA"/>
    <property type="match status" value="1"/>
</dbReference>
<keyword evidence="3 12" id="KW-0963">Cytoplasm</keyword>
<evidence type="ECO:0000256" key="11">
    <source>
        <dbReference type="ARBA" id="ARBA00047527"/>
    </source>
</evidence>
<dbReference type="Proteomes" id="UP000002217">
    <property type="component" value="Chromosome"/>
</dbReference>
<comment type="similarity">
    <text evidence="10 12">Belongs to the EPSP synthase family. MurA subfamily.</text>
</comment>
<keyword evidence="12" id="KW-0670">Pyruvate</keyword>
<dbReference type="OrthoDB" id="9803760at2"/>
<dbReference type="InterPro" id="IPR001986">
    <property type="entry name" value="Enolpyruvate_Tfrase_dom"/>
</dbReference>
<dbReference type="RefSeq" id="WP_015756659.1">
    <property type="nucleotide sequence ID" value="NC_013216.1"/>
</dbReference>
<evidence type="ECO:0000256" key="8">
    <source>
        <dbReference type="ARBA" id="ARBA00023306"/>
    </source>
</evidence>
<name>C8W476_DESAS</name>
<dbReference type="HAMAP" id="MF_00111">
    <property type="entry name" value="MurA"/>
    <property type="match status" value="1"/>
</dbReference>
<feature type="binding site" evidence="12">
    <location>
        <position position="304"/>
    </location>
    <ligand>
        <name>UDP-N-acetyl-alpha-D-glucosamine</name>
        <dbReference type="ChEBI" id="CHEBI:57705"/>
    </ligand>
</feature>
<dbReference type="GO" id="GO:0005737">
    <property type="term" value="C:cytoplasm"/>
    <property type="evidence" value="ECO:0007669"/>
    <property type="project" value="UniProtKB-SubCell"/>
</dbReference>
<dbReference type="EMBL" id="CP001720">
    <property type="protein sequence ID" value="ACV61944.1"/>
    <property type="molecule type" value="Genomic_DNA"/>
</dbReference>
<dbReference type="PANTHER" id="PTHR43783:SF1">
    <property type="entry name" value="UDP-N-ACETYLGLUCOSAMINE 1-CARBOXYVINYLTRANSFERASE"/>
    <property type="match status" value="1"/>
</dbReference>
<organism evidence="14 15">
    <name type="scientific">Desulfofarcimen acetoxidans (strain ATCC 49208 / DSM 771 / KCTC 5769 / VKM B-1644 / 5575)</name>
    <name type="common">Desulfotomaculum acetoxidans</name>
    <dbReference type="NCBI Taxonomy" id="485916"/>
    <lineage>
        <taxon>Bacteria</taxon>
        <taxon>Bacillati</taxon>
        <taxon>Bacillota</taxon>
        <taxon>Clostridia</taxon>
        <taxon>Eubacteriales</taxon>
        <taxon>Peptococcaceae</taxon>
        <taxon>Desulfofarcimen</taxon>
    </lineage>
</organism>
<comment type="caution">
    <text evidence="12">Lacks conserved residue(s) required for the propagation of feature annotation.</text>
</comment>
<feature type="modified residue" description="2-(S-cysteinyl)pyruvic acid O-phosphothioketal" evidence="12">
    <location>
        <position position="116"/>
    </location>
</feature>
<dbReference type="STRING" id="485916.Dtox_1058"/>
<evidence type="ECO:0000256" key="10">
    <source>
        <dbReference type="ARBA" id="ARBA00038367"/>
    </source>
</evidence>
<feature type="active site" description="Proton donor" evidence="12">
    <location>
        <position position="116"/>
    </location>
</feature>
<evidence type="ECO:0000256" key="2">
    <source>
        <dbReference type="ARBA" id="ARBA00004752"/>
    </source>
</evidence>
<protein>
    <recommendedName>
        <fullName evidence="12">UDP-N-acetylglucosamine 1-carboxyvinyltransferase</fullName>
        <ecNumber evidence="12">2.5.1.7</ecNumber>
    </recommendedName>
    <alternativeName>
        <fullName evidence="12">Enoylpyruvate transferase</fullName>
    </alternativeName>
    <alternativeName>
        <fullName evidence="12">UDP-N-acetylglucosamine enolpyruvyl transferase</fullName>
        <shortName evidence="12">EPT</shortName>
    </alternativeName>
</protein>
<dbReference type="GO" id="GO:0009252">
    <property type="term" value="P:peptidoglycan biosynthetic process"/>
    <property type="evidence" value="ECO:0007669"/>
    <property type="project" value="UniProtKB-UniRule"/>
</dbReference>
<accession>C8W476</accession>
<dbReference type="GO" id="GO:0051301">
    <property type="term" value="P:cell division"/>
    <property type="evidence" value="ECO:0007669"/>
    <property type="project" value="UniProtKB-KW"/>
</dbReference>
<dbReference type="InterPro" id="IPR036968">
    <property type="entry name" value="Enolpyruvate_Tfrase_sf"/>
</dbReference>
<dbReference type="AlphaFoldDB" id="C8W476"/>
<keyword evidence="8 12" id="KW-0131">Cell cycle</keyword>
<evidence type="ECO:0000313" key="14">
    <source>
        <dbReference type="EMBL" id="ACV61944.1"/>
    </source>
</evidence>
<reference evidence="14 15" key="1">
    <citation type="journal article" date="2009" name="Stand. Genomic Sci.">
        <title>Complete genome sequence of Desulfotomaculum acetoxidans type strain (5575).</title>
        <authorList>
            <person name="Spring S."/>
            <person name="Lapidus A."/>
            <person name="Schroder M."/>
            <person name="Gleim D."/>
            <person name="Sims D."/>
            <person name="Meincke L."/>
            <person name="Glavina Del Rio T."/>
            <person name="Tice H."/>
            <person name="Copeland A."/>
            <person name="Cheng J.F."/>
            <person name="Lucas S."/>
            <person name="Chen F."/>
            <person name="Nolan M."/>
            <person name="Bruce D."/>
            <person name="Goodwin L."/>
            <person name="Pitluck S."/>
            <person name="Ivanova N."/>
            <person name="Mavromatis K."/>
            <person name="Mikhailova N."/>
            <person name="Pati A."/>
            <person name="Chen A."/>
            <person name="Palaniappan K."/>
            <person name="Land M."/>
            <person name="Hauser L."/>
            <person name="Chang Y.J."/>
            <person name="Jeffries C.D."/>
            <person name="Chain P."/>
            <person name="Saunders E."/>
            <person name="Brettin T."/>
            <person name="Detter J.C."/>
            <person name="Goker M."/>
            <person name="Bristow J."/>
            <person name="Eisen J.A."/>
            <person name="Markowitz V."/>
            <person name="Hugenholtz P."/>
            <person name="Kyrpides N.C."/>
            <person name="Klenk H.P."/>
            <person name="Han C."/>
        </authorList>
    </citation>
    <scope>NUCLEOTIDE SEQUENCE [LARGE SCALE GENOMIC DNA]</scope>
    <source>
        <strain evidence="15">ATCC 49208 / DSM 771 / VKM B-1644</strain>
    </source>
</reference>
<dbReference type="EC" id="2.5.1.7" evidence="12"/>
<dbReference type="InterPro" id="IPR050068">
    <property type="entry name" value="MurA_subfamily"/>
</dbReference>
<evidence type="ECO:0000256" key="3">
    <source>
        <dbReference type="ARBA" id="ARBA00022490"/>
    </source>
</evidence>
<dbReference type="GO" id="GO:0071555">
    <property type="term" value="P:cell wall organization"/>
    <property type="evidence" value="ECO:0007669"/>
    <property type="project" value="UniProtKB-KW"/>
</dbReference>
<dbReference type="GO" id="GO:0019277">
    <property type="term" value="P:UDP-N-acetylgalactosamine biosynthetic process"/>
    <property type="evidence" value="ECO:0007669"/>
    <property type="project" value="InterPro"/>
</dbReference>
<dbReference type="UniPathway" id="UPA00219"/>
<keyword evidence="15" id="KW-1185">Reference proteome</keyword>
<dbReference type="SUPFAM" id="SSF55205">
    <property type="entry name" value="EPT/RTPC-like"/>
    <property type="match status" value="1"/>
</dbReference>
<dbReference type="KEGG" id="dae:Dtox_1058"/>
<evidence type="ECO:0000256" key="6">
    <source>
        <dbReference type="ARBA" id="ARBA00022960"/>
    </source>
</evidence>
<comment type="catalytic activity">
    <reaction evidence="11 12">
        <text>phosphoenolpyruvate + UDP-N-acetyl-alpha-D-glucosamine = UDP-N-acetyl-3-O-(1-carboxyvinyl)-alpha-D-glucosamine + phosphate</text>
        <dbReference type="Rhea" id="RHEA:18681"/>
        <dbReference type="ChEBI" id="CHEBI:43474"/>
        <dbReference type="ChEBI" id="CHEBI:57705"/>
        <dbReference type="ChEBI" id="CHEBI:58702"/>
        <dbReference type="ChEBI" id="CHEBI:68483"/>
        <dbReference type="EC" id="2.5.1.7"/>
    </reaction>
</comment>